<comment type="similarity">
    <text evidence="3 11">Belongs to the CobT family.</text>
</comment>
<dbReference type="Pfam" id="PF02277">
    <property type="entry name" value="DBI_PRT"/>
    <property type="match status" value="1"/>
</dbReference>
<feature type="active site" description="Proton acceptor" evidence="11">
    <location>
        <position position="319"/>
    </location>
</feature>
<dbReference type="Gene3D" id="3.40.50.10210">
    <property type="match status" value="1"/>
</dbReference>
<dbReference type="EC" id="2.4.2.21" evidence="4 11"/>
<proteinExistence type="inferred from homology"/>
<comment type="pathway">
    <text evidence="2 11">Nucleoside biosynthesis; alpha-ribazole biosynthesis; alpha-ribazole from 5,6-dimethylbenzimidazole: step 1/2.</text>
</comment>
<dbReference type="InterPro" id="IPR017846">
    <property type="entry name" value="Nict_dMeBzImd_PRibTrfase_bact"/>
</dbReference>
<protein>
    <recommendedName>
        <fullName evidence="5 11">Nicotinate-nucleotide--dimethylbenzimidazole phosphoribosyltransferase</fullName>
        <shortName evidence="11">NN:DBI PRT</shortName>
        <ecNumber evidence="4 11">2.4.2.21</ecNumber>
    </recommendedName>
    <alternativeName>
        <fullName evidence="9 11">N(1)-alpha-phosphoribosyltransferase</fullName>
    </alternativeName>
</protein>
<dbReference type="GO" id="GO:0009236">
    <property type="term" value="P:cobalamin biosynthetic process"/>
    <property type="evidence" value="ECO:0007669"/>
    <property type="project" value="UniProtKB-UniRule"/>
</dbReference>
<dbReference type="STRING" id="37659.GCA_000703125_02285"/>
<evidence type="ECO:0000313" key="12">
    <source>
        <dbReference type="EMBL" id="PPK48209.1"/>
    </source>
</evidence>
<comment type="function">
    <text evidence="1 11">Catalyzes the synthesis of alpha-ribazole-5'-phosphate from nicotinate mononucleotide (NAMN) and 5,6-dimethylbenzimidazole (DMB).</text>
</comment>
<name>A0A2S6FXD3_9CLOT</name>
<dbReference type="AlphaFoldDB" id="A0A2S6FXD3"/>
<dbReference type="RefSeq" id="WP_104409998.1">
    <property type="nucleotide sequence ID" value="NZ_PTIS01000009.1"/>
</dbReference>
<dbReference type="InterPro" id="IPR036087">
    <property type="entry name" value="Nict_dMeBzImd_PRibTrfase_sf"/>
</dbReference>
<evidence type="ECO:0000256" key="10">
    <source>
        <dbReference type="ARBA" id="ARBA00047340"/>
    </source>
</evidence>
<comment type="caution">
    <text evidence="12">The sequence shown here is derived from an EMBL/GenBank/DDBJ whole genome shotgun (WGS) entry which is preliminary data.</text>
</comment>
<dbReference type="NCBIfam" id="NF000996">
    <property type="entry name" value="PRK00105.1"/>
    <property type="match status" value="1"/>
</dbReference>
<dbReference type="GO" id="GO:0008939">
    <property type="term" value="F:nicotinate-nucleotide-dimethylbenzimidazole phosphoribosyltransferase activity"/>
    <property type="evidence" value="ECO:0007669"/>
    <property type="project" value="UniProtKB-UniRule"/>
</dbReference>
<keyword evidence="7 11" id="KW-0328">Glycosyltransferase</keyword>
<keyword evidence="8 11" id="KW-0808">Transferase</keyword>
<evidence type="ECO:0000256" key="11">
    <source>
        <dbReference type="HAMAP-Rule" id="MF_00230"/>
    </source>
</evidence>
<dbReference type="CDD" id="cd02439">
    <property type="entry name" value="DMB-PRT_CobT"/>
    <property type="match status" value="1"/>
</dbReference>
<dbReference type="InterPro" id="IPR003200">
    <property type="entry name" value="Nict_dMeBzImd_PRibTrfase"/>
</dbReference>
<dbReference type="HAMAP" id="MF_00230">
    <property type="entry name" value="CobT"/>
    <property type="match status" value="1"/>
</dbReference>
<dbReference type="SUPFAM" id="SSF52733">
    <property type="entry name" value="Nicotinate mononucleotide:5,6-dimethylbenzimidazole phosphoribosyltransferase (CobT)"/>
    <property type="match status" value="1"/>
</dbReference>
<keyword evidence="6 11" id="KW-0169">Cobalamin biosynthesis</keyword>
<evidence type="ECO:0000256" key="3">
    <source>
        <dbReference type="ARBA" id="ARBA00007110"/>
    </source>
</evidence>
<dbReference type="Proteomes" id="UP000239863">
    <property type="component" value="Unassembled WGS sequence"/>
</dbReference>
<evidence type="ECO:0000256" key="2">
    <source>
        <dbReference type="ARBA" id="ARBA00005049"/>
    </source>
</evidence>
<dbReference type="OrthoDB" id="9781491at2"/>
<dbReference type="InterPro" id="IPR023195">
    <property type="entry name" value="Nict_dMeBzImd_PRibTrfase_N"/>
</dbReference>
<evidence type="ECO:0000256" key="8">
    <source>
        <dbReference type="ARBA" id="ARBA00022679"/>
    </source>
</evidence>
<gene>
    <name evidence="11" type="primary">cobT</name>
    <name evidence="12" type="ORF">BD821_10975</name>
</gene>
<dbReference type="Gene3D" id="1.10.1610.10">
    <property type="match status" value="1"/>
</dbReference>
<reference evidence="12 13" key="1">
    <citation type="submission" date="2018-02" db="EMBL/GenBank/DDBJ databases">
        <title>Genomic Encyclopedia of Archaeal and Bacterial Type Strains, Phase II (KMG-II): from individual species to whole genera.</title>
        <authorList>
            <person name="Goeker M."/>
        </authorList>
    </citation>
    <scope>NUCLEOTIDE SEQUENCE [LARGE SCALE GENOMIC DNA]</scope>
    <source>
        <strain evidence="12 13">DSM 15099</strain>
    </source>
</reference>
<evidence type="ECO:0000313" key="13">
    <source>
        <dbReference type="Proteomes" id="UP000239863"/>
    </source>
</evidence>
<evidence type="ECO:0000256" key="7">
    <source>
        <dbReference type="ARBA" id="ARBA00022676"/>
    </source>
</evidence>
<evidence type="ECO:0000256" key="6">
    <source>
        <dbReference type="ARBA" id="ARBA00022573"/>
    </source>
</evidence>
<dbReference type="PANTHER" id="PTHR43463:SF1">
    <property type="entry name" value="NICOTINATE-NUCLEOTIDE--DIMETHYLBENZIMIDAZOLE PHOSPHORIBOSYLTRANSFERASE"/>
    <property type="match status" value="1"/>
</dbReference>
<sequence>MNKAKLNQIITSIESADKLAFRDAMTYIDNLTKPIGSLGYMELMASKIASIKGFMPKELKNKKIIIMCSDNGVVEENISSCPEKTTALVTENFTKEITGVKVLSNYYGSELTVVDVGVNHDFNNPKIINKKIGYGTKNMMKGRAMSIDETLKAIEIGMEIVEDLKDKNVDIIGTGEMGICNTATSAAVFCALTDSNVDKIVGKGGGVTELQYENKKRVIKKAIEINDPNKEDVIDVLSKVGGYDIAALCGCFLAAARYKIPIVIDGFISSVAALCAYRLNPFCKDYMFPSHLSAEPGASYIMQELGLSPILNLNMRLGEGSACPIAFSIIEASLYTMNNMGTFEAANLDKKNYVDIR</sequence>
<dbReference type="UniPathway" id="UPA00061">
    <property type="reaction ID" value="UER00516"/>
</dbReference>
<dbReference type="FunFam" id="3.40.50.10210:FF:000001">
    <property type="entry name" value="Nicotinate-nucleotide--dimethylbenzimidazole phosphoribosyltransferase"/>
    <property type="match status" value="1"/>
</dbReference>
<evidence type="ECO:0000256" key="9">
    <source>
        <dbReference type="ARBA" id="ARBA00030686"/>
    </source>
</evidence>
<comment type="catalytic activity">
    <reaction evidence="10 11">
        <text>5,6-dimethylbenzimidazole + nicotinate beta-D-ribonucleotide = alpha-ribazole 5'-phosphate + nicotinate + H(+)</text>
        <dbReference type="Rhea" id="RHEA:11196"/>
        <dbReference type="ChEBI" id="CHEBI:15378"/>
        <dbReference type="ChEBI" id="CHEBI:15890"/>
        <dbReference type="ChEBI" id="CHEBI:32544"/>
        <dbReference type="ChEBI" id="CHEBI:57502"/>
        <dbReference type="ChEBI" id="CHEBI:57918"/>
        <dbReference type="EC" id="2.4.2.21"/>
    </reaction>
</comment>
<evidence type="ECO:0000256" key="1">
    <source>
        <dbReference type="ARBA" id="ARBA00002197"/>
    </source>
</evidence>
<evidence type="ECO:0000256" key="4">
    <source>
        <dbReference type="ARBA" id="ARBA00011991"/>
    </source>
</evidence>
<organism evidence="12 13">
    <name type="scientific">Clostridium algidicarnis DSM 15099</name>
    <dbReference type="NCBI Taxonomy" id="1121295"/>
    <lineage>
        <taxon>Bacteria</taxon>
        <taxon>Bacillati</taxon>
        <taxon>Bacillota</taxon>
        <taxon>Clostridia</taxon>
        <taxon>Eubacteriales</taxon>
        <taxon>Clostridiaceae</taxon>
        <taxon>Clostridium</taxon>
    </lineage>
</organism>
<dbReference type="EMBL" id="PTIS01000009">
    <property type="protein sequence ID" value="PPK48209.1"/>
    <property type="molecule type" value="Genomic_DNA"/>
</dbReference>
<evidence type="ECO:0000256" key="5">
    <source>
        <dbReference type="ARBA" id="ARBA00015486"/>
    </source>
</evidence>
<dbReference type="NCBIfam" id="TIGR03160">
    <property type="entry name" value="cobT_DBIPRT"/>
    <property type="match status" value="1"/>
</dbReference>
<accession>A0A2S6FXD3</accession>
<dbReference type="PANTHER" id="PTHR43463">
    <property type="entry name" value="NICOTINATE-NUCLEOTIDE--DIMETHYLBENZIMIDAZOLE PHOSPHORIBOSYLTRANSFERASE"/>
    <property type="match status" value="1"/>
</dbReference>